<evidence type="ECO:0000313" key="3">
    <source>
        <dbReference type="EMBL" id="RPA75806.1"/>
    </source>
</evidence>
<feature type="compositionally biased region" description="Low complexity" evidence="2">
    <location>
        <begin position="497"/>
        <end position="523"/>
    </location>
</feature>
<feature type="compositionally biased region" description="Acidic residues" evidence="2">
    <location>
        <begin position="526"/>
        <end position="536"/>
    </location>
</feature>
<gene>
    <name evidence="3" type="ORF">BJ508DRAFT_331712</name>
</gene>
<dbReference type="OrthoDB" id="3788178at2759"/>
<feature type="compositionally biased region" description="Basic residues" evidence="2">
    <location>
        <begin position="63"/>
        <end position="75"/>
    </location>
</feature>
<dbReference type="AlphaFoldDB" id="A0A3N4HS45"/>
<organism evidence="3 4">
    <name type="scientific">Ascobolus immersus RN42</name>
    <dbReference type="NCBI Taxonomy" id="1160509"/>
    <lineage>
        <taxon>Eukaryota</taxon>
        <taxon>Fungi</taxon>
        <taxon>Dikarya</taxon>
        <taxon>Ascomycota</taxon>
        <taxon>Pezizomycotina</taxon>
        <taxon>Pezizomycetes</taxon>
        <taxon>Pezizales</taxon>
        <taxon>Ascobolaceae</taxon>
        <taxon>Ascobolus</taxon>
    </lineage>
</organism>
<evidence type="ECO:0008006" key="5">
    <source>
        <dbReference type="Google" id="ProtNLM"/>
    </source>
</evidence>
<evidence type="ECO:0000313" key="4">
    <source>
        <dbReference type="Proteomes" id="UP000275078"/>
    </source>
</evidence>
<feature type="region of interest" description="Disordered" evidence="2">
    <location>
        <begin position="1"/>
        <end position="97"/>
    </location>
</feature>
<protein>
    <recommendedName>
        <fullName evidence="5">Gag-like protein</fullName>
    </recommendedName>
</protein>
<evidence type="ECO:0000256" key="2">
    <source>
        <dbReference type="SAM" id="MobiDB-lite"/>
    </source>
</evidence>
<feature type="compositionally biased region" description="Low complexity" evidence="2">
    <location>
        <begin position="43"/>
        <end position="52"/>
    </location>
</feature>
<reference evidence="3 4" key="1">
    <citation type="journal article" date="2018" name="Nat. Ecol. Evol.">
        <title>Pezizomycetes genomes reveal the molecular basis of ectomycorrhizal truffle lifestyle.</title>
        <authorList>
            <person name="Murat C."/>
            <person name="Payen T."/>
            <person name="Noel B."/>
            <person name="Kuo A."/>
            <person name="Morin E."/>
            <person name="Chen J."/>
            <person name="Kohler A."/>
            <person name="Krizsan K."/>
            <person name="Balestrini R."/>
            <person name="Da Silva C."/>
            <person name="Montanini B."/>
            <person name="Hainaut M."/>
            <person name="Levati E."/>
            <person name="Barry K.W."/>
            <person name="Belfiori B."/>
            <person name="Cichocki N."/>
            <person name="Clum A."/>
            <person name="Dockter R.B."/>
            <person name="Fauchery L."/>
            <person name="Guy J."/>
            <person name="Iotti M."/>
            <person name="Le Tacon F."/>
            <person name="Lindquist E.A."/>
            <person name="Lipzen A."/>
            <person name="Malagnac F."/>
            <person name="Mello A."/>
            <person name="Molinier V."/>
            <person name="Miyauchi S."/>
            <person name="Poulain J."/>
            <person name="Riccioni C."/>
            <person name="Rubini A."/>
            <person name="Sitrit Y."/>
            <person name="Splivallo R."/>
            <person name="Traeger S."/>
            <person name="Wang M."/>
            <person name="Zifcakova L."/>
            <person name="Wipf D."/>
            <person name="Zambonelli A."/>
            <person name="Paolocci F."/>
            <person name="Nowrousian M."/>
            <person name="Ottonello S."/>
            <person name="Baldrian P."/>
            <person name="Spatafora J.W."/>
            <person name="Henrissat B."/>
            <person name="Nagy L.G."/>
            <person name="Aury J.M."/>
            <person name="Wincker P."/>
            <person name="Grigoriev I.V."/>
            <person name="Bonfante P."/>
            <person name="Martin F.M."/>
        </authorList>
    </citation>
    <scope>NUCLEOTIDE SEQUENCE [LARGE SCALE GENOMIC DNA]</scope>
    <source>
        <strain evidence="3 4">RN42</strain>
    </source>
</reference>
<dbReference type="STRING" id="1160509.A0A3N4HS45"/>
<feature type="region of interest" description="Disordered" evidence="2">
    <location>
        <begin position="487"/>
        <end position="536"/>
    </location>
</feature>
<accession>A0A3N4HS45</accession>
<evidence type="ECO:0000256" key="1">
    <source>
        <dbReference type="SAM" id="Coils"/>
    </source>
</evidence>
<keyword evidence="4" id="KW-1185">Reference proteome</keyword>
<keyword evidence="1" id="KW-0175">Coiled coil</keyword>
<feature type="compositionally biased region" description="Low complexity" evidence="2">
    <location>
        <begin position="10"/>
        <end position="35"/>
    </location>
</feature>
<feature type="coiled-coil region" evidence="1">
    <location>
        <begin position="114"/>
        <end position="141"/>
    </location>
</feature>
<feature type="region of interest" description="Disordered" evidence="2">
    <location>
        <begin position="169"/>
        <end position="219"/>
    </location>
</feature>
<proteinExistence type="predicted"/>
<feature type="compositionally biased region" description="Low complexity" evidence="2">
    <location>
        <begin position="170"/>
        <end position="206"/>
    </location>
</feature>
<dbReference type="EMBL" id="ML119756">
    <property type="protein sequence ID" value="RPA75806.1"/>
    <property type="molecule type" value="Genomic_DNA"/>
</dbReference>
<sequence>MANQAPQPHPGTAPTSTATPVPATPTPQRTTQPLPALSPDELTAASAATTATVPLNTNTNVAKRPKVTPHPRKRGSQFDDSARGRAHHFAPMDSPTEGVAVNLFNTGNLKEMLINNYERQLAKLRHQNIQLNNTISELRKQIALGNEATFRIERKLGIVTKQVTADISTPAAQPRAAKPKAAQPVPAKKPAWNTVAATPKAAKAGAPPTPTPTRPLAKRDRRIIVRREAYSNPVAEDRLTALRDAVNSAVAAAHKGKNPPKVASVTINRKGNYIMTTLGNTPATEILKFKANLESALRKIDRAVLTLEGDQKWYNLIVHGVRTTRYDDSIEAMVRLRSEIESFNPDVNLITNPRWLHKPEDRVEKTASSVSIIVKSEEMAKRCMQKGLNIDMQKLEVVRFVRNRQDQQCSTCQKFGHHYLRCTAKQPACRLCGASHKTVDHKCDKCNTKGKRCEHLTPYCANCQTAGHTASDNACLYRKTILTPARPAAPKPPVAPTMPVEITNTTPNNASSSSPAPQAPNTTEDATMDEAMEETY</sequence>
<dbReference type="Proteomes" id="UP000275078">
    <property type="component" value="Unassembled WGS sequence"/>
</dbReference>
<name>A0A3N4HS45_ASCIM</name>
<feature type="compositionally biased region" description="Pro residues" evidence="2">
    <location>
        <begin position="487"/>
        <end position="496"/>
    </location>
</feature>